<accession>A0ABN8LLU8</accession>
<proteinExistence type="predicted"/>
<dbReference type="Proteomes" id="UP001159427">
    <property type="component" value="Unassembled WGS sequence"/>
</dbReference>
<evidence type="ECO:0000313" key="2">
    <source>
        <dbReference type="EMBL" id="CAH3018145.1"/>
    </source>
</evidence>
<feature type="compositionally biased region" description="Basic and acidic residues" evidence="1">
    <location>
        <begin position="116"/>
        <end position="136"/>
    </location>
</feature>
<protein>
    <submittedName>
        <fullName evidence="2">Uncharacterized protein</fullName>
    </submittedName>
</protein>
<evidence type="ECO:0000313" key="3">
    <source>
        <dbReference type="Proteomes" id="UP001159427"/>
    </source>
</evidence>
<dbReference type="EMBL" id="CALNXI010000079">
    <property type="protein sequence ID" value="CAH3018145.1"/>
    <property type="molecule type" value="Genomic_DNA"/>
</dbReference>
<sequence length="272" mass="30718">MTEERERNINRELINESPYSIRPECRRLIIPAEKWLGMSKEQKERRLKEFQKIPLSKAFGVSTSATISSISSILEAATEGMPSSSGKKPGQSGRRGGRRSLSSHRDTTGFRPRITVTEEHSSGARDTSEFQPRETASDLQSSMPTDTSGSHEPQSSERLYTCTWIKDTKAYMCYGCDYPLRPKPTGQPSDALPPAPFDVILCRKELRMYKTRAGALTFSVQPQNVYYHLKKTCVLNKNKHFATEDLCVKLAGLEAVHIHQLRKEFGFIIQSD</sequence>
<gene>
    <name evidence="2" type="ORF">PEVE_00041468</name>
</gene>
<organism evidence="2 3">
    <name type="scientific">Porites evermanni</name>
    <dbReference type="NCBI Taxonomy" id="104178"/>
    <lineage>
        <taxon>Eukaryota</taxon>
        <taxon>Metazoa</taxon>
        <taxon>Cnidaria</taxon>
        <taxon>Anthozoa</taxon>
        <taxon>Hexacorallia</taxon>
        <taxon>Scleractinia</taxon>
        <taxon>Fungiina</taxon>
        <taxon>Poritidae</taxon>
        <taxon>Porites</taxon>
    </lineage>
</organism>
<feature type="compositionally biased region" description="Polar residues" evidence="1">
    <location>
        <begin position="137"/>
        <end position="154"/>
    </location>
</feature>
<feature type="compositionally biased region" description="Low complexity" evidence="1">
    <location>
        <begin position="76"/>
        <end position="92"/>
    </location>
</feature>
<comment type="caution">
    <text evidence="2">The sequence shown here is derived from an EMBL/GenBank/DDBJ whole genome shotgun (WGS) entry which is preliminary data.</text>
</comment>
<feature type="region of interest" description="Disordered" evidence="1">
    <location>
        <begin position="76"/>
        <end position="154"/>
    </location>
</feature>
<reference evidence="2 3" key="1">
    <citation type="submission" date="2022-05" db="EMBL/GenBank/DDBJ databases">
        <authorList>
            <consortium name="Genoscope - CEA"/>
            <person name="William W."/>
        </authorList>
    </citation>
    <scope>NUCLEOTIDE SEQUENCE [LARGE SCALE GENOMIC DNA]</scope>
</reference>
<evidence type="ECO:0000256" key="1">
    <source>
        <dbReference type="SAM" id="MobiDB-lite"/>
    </source>
</evidence>
<keyword evidence="3" id="KW-1185">Reference proteome</keyword>
<name>A0ABN8LLU8_9CNID</name>